<organism evidence="1 4">
    <name type="scientific">Exiguobacterium indicum</name>
    <dbReference type="NCBI Taxonomy" id="296995"/>
    <lineage>
        <taxon>Bacteria</taxon>
        <taxon>Bacillati</taxon>
        <taxon>Bacillota</taxon>
        <taxon>Bacilli</taxon>
        <taxon>Bacillales</taxon>
        <taxon>Bacillales Family XII. Incertae Sedis</taxon>
        <taxon>Exiguobacterium</taxon>
    </lineage>
</organism>
<reference evidence="2 5" key="2">
    <citation type="journal article" date="2016" name="Front. Microbiol.">
        <title>Genomic Resource of Rice Seed Associated Bacteria.</title>
        <authorList>
            <person name="Midha S."/>
            <person name="Bansal K."/>
            <person name="Sharma S."/>
            <person name="Kumar N."/>
            <person name="Patil P.P."/>
            <person name="Chaudhry V."/>
            <person name="Patil P.B."/>
        </authorList>
    </citation>
    <scope>NUCLEOTIDE SEQUENCE [LARGE SCALE GENOMIC DNA]</scope>
    <source>
        <strain evidence="2 5">RSA11</strain>
    </source>
</reference>
<reference evidence="1 4" key="1">
    <citation type="journal article" date="2015" name="Int. J. Syst. Evol. Microbiol.">
        <title>Exiguobacterium enclense sp. nov., isolated from sediment.</title>
        <authorList>
            <person name="Dastager S.G."/>
            <person name="Mawlankar R."/>
            <person name="Sonalkar V.V."/>
            <person name="Thorat M.N."/>
            <person name="Mual P."/>
            <person name="Verma A."/>
            <person name="Krishnamurthi S."/>
            <person name="Tang S.K."/>
            <person name="Li W.J."/>
        </authorList>
    </citation>
    <scope>NUCLEOTIDE SEQUENCE [LARGE SCALE GENOMIC DNA]</scope>
    <source>
        <strain evidence="1 4">NIO-1109</strain>
    </source>
</reference>
<gene>
    <name evidence="1" type="ORF">AS033_07500</name>
    <name evidence="2" type="ORF">RSA11_08475</name>
    <name evidence="3" type="ORF">SZL87_08510</name>
</gene>
<dbReference type="EMBL" id="LDQV01000020">
    <property type="protein sequence ID" value="KTR26848.1"/>
    <property type="molecule type" value="Genomic_DNA"/>
</dbReference>
<dbReference type="OrthoDB" id="2353402at2"/>
<dbReference type="Proteomes" id="UP000072605">
    <property type="component" value="Unassembled WGS sequence"/>
</dbReference>
<evidence type="ECO:0000313" key="1">
    <source>
        <dbReference type="EMBL" id="KSU49210.1"/>
    </source>
</evidence>
<evidence type="ECO:0000313" key="3">
    <source>
        <dbReference type="EMBL" id="MEI4462459.1"/>
    </source>
</evidence>
<evidence type="ECO:0000313" key="5">
    <source>
        <dbReference type="Proteomes" id="UP000072605"/>
    </source>
</evidence>
<comment type="caution">
    <text evidence="1">The sequence shown here is derived from an EMBL/GenBank/DDBJ whole genome shotgun (WGS) entry which is preliminary data.</text>
</comment>
<dbReference type="Proteomes" id="UP000053797">
    <property type="component" value="Unassembled WGS sequence"/>
</dbReference>
<name>A0A0V8GGC3_9BACL</name>
<protein>
    <submittedName>
        <fullName evidence="1">Uncharacterized protein</fullName>
    </submittedName>
</protein>
<evidence type="ECO:0000313" key="2">
    <source>
        <dbReference type="EMBL" id="KTR26848.1"/>
    </source>
</evidence>
<sequence length="97" mass="11449">MNEKLFFHTVERLMWRSTMCERVGDEIRGMDVNPGETAEKWRLVRVQDQLRLKKEQGGELTYARDVKHYTVTGDAEILSIQLNDSRRSFRCVRKDSS</sequence>
<accession>A0A0V8GGC3</accession>
<evidence type="ECO:0000313" key="4">
    <source>
        <dbReference type="Proteomes" id="UP000053797"/>
    </source>
</evidence>
<dbReference type="GeneID" id="90836059"/>
<dbReference type="EMBL" id="JBAWKY010000002">
    <property type="protein sequence ID" value="MEI4462459.1"/>
    <property type="molecule type" value="Genomic_DNA"/>
</dbReference>
<reference evidence="3 6" key="3">
    <citation type="submission" date="2023-12" db="EMBL/GenBank/DDBJ databases">
        <authorList>
            <person name="Easwaran N."/>
            <person name="Lazarus H.P.S."/>
        </authorList>
    </citation>
    <scope>NUCLEOTIDE SEQUENCE [LARGE SCALE GENOMIC DNA]</scope>
    <source>
        <strain evidence="3 6">VIT-2023</strain>
    </source>
</reference>
<dbReference type="AlphaFoldDB" id="A0A0V8GGC3"/>
<proteinExistence type="predicted"/>
<keyword evidence="6" id="KW-1185">Reference proteome</keyword>
<evidence type="ECO:0000313" key="6">
    <source>
        <dbReference type="Proteomes" id="UP001387110"/>
    </source>
</evidence>
<dbReference type="EMBL" id="LNQL01000002">
    <property type="protein sequence ID" value="KSU49210.1"/>
    <property type="molecule type" value="Genomic_DNA"/>
</dbReference>
<dbReference type="RefSeq" id="WP_023467562.1">
    <property type="nucleotide sequence ID" value="NZ_JAXUAT010000024.1"/>
</dbReference>
<dbReference type="Proteomes" id="UP001387110">
    <property type="component" value="Unassembled WGS sequence"/>
</dbReference>